<dbReference type="PANTHER" id="PTHR28518:SF1">
    <property type="entry name" value="TRNA-SPLICING ENDONUCLEASE SUBUNIT SEN15"/>
    <property type="match status" value="1"/>
</dbReference>
<dbReference type="InterPro" id="IPR042777">
    <property type="entry name" value="Sen15_fungi"/>
</dbReference>
<dbReference type="GO" id="GO:0000214">
    <property type="term" value="C:tRNA-intron endonuclease complex"/>
    <property type="evidence" value="ECO:0007669"/>
    <property type="project" value="EnsemblFungi"/>
</dbReference>
<dbReference type="Proteomes" id="UP000006310">
    <property type="component" value="Chromosome 8"/>
</dbReference>
<dbReference type="eggNOG" id="ENOG502SC4F">
    <property type="taxonomic scope" value="Eukaryota"/>
</dbReference>
<dbReference type="InterPro" id="IPR036167">
    <property type="entry name" value="tRNA_intron_Endo_cat-like_sf"/>
</dbReference>
<proteinExistence type="inferred from homology"/>
<evidence type="ECO:0000256" key="1">
    <source>
        <dbReference type="ARBA" id="ARBA00006091"/>
    </source>
</evidence>
<dbReference type="GO" id="GO:0000213">
    <property type="term" value="F:tRNA-intron lyase activity"/>
    <property type="evidence" value="ECO:0007669"/>
    <property type="project" value="EnsemblFungi"/>
</dbReference>
<feature type="domain" description="tRNA-splicing endonuclease subunit Sen15" evidence="3">
    <location>
        <begin position="17"/>
        <end position="130"/>
    </location>
</feature>
<dbReference type="EMBL" id="HE978321">
    <property type="protein sequence ID" value="CCK71454.1"/>
    <property type="molecule type" value="Genomic_DNA"/>
</dbReference>
<keyword evidence="2" id="KW-0819">tRNA processing</keyword>
<gene>
    <name evidence="4" type="primary">KNAG0H00380</name>
    <name evidence="4" type="ordered locus">KNAG_0H00380</name>
</gene>
<evidence type="ECO:0000259" key="3">
    <source>
        <dbReference type="Pfam" id="PF09631"/>
    </source>
</evidence>
<name>J7S8A9_HUIN7</name>
<dbReference type="InterPro" id="IPR018593">
    <property type="entry name" value="tRNA-endonuc_su_Sen15"/>
</dbReference>
<dbReference type="SUPFAM" id="SSF53032">
    <property type="entry name" value="tRNA-intron endonuclease catalytic domain-like"/>
    <property type="match status" value="1"/>
</dbReference>
<evidence type="ECO:0000313" key="4">
    <source>
        <dbReference type="EMBL" id="CCK71454.1"/>
    </source>
</evidence>
<dbReference type="OMA" id="VYYFVYK"/>
<dbReference type="HOGENOM" id="CLU_083361_2_0_1"/>
<dbReference type="Gene3D" id="3.40.1350.10">
    <property type="match status" value="1"/>
</dbReference>
<dbReference type="STRING" id="1071383.J7S8A9"/>
<keyword evidence="5" id="KW-1185">Reference proteome</keyword>
<dbReference type="OrthoDB" id="10002170at2759"/>
<evidence type="ECO:0000313" key="5">
    <source>
        <dbReference type="Proteomes" id="UP000006310"/>
    </source>
</evidence>
<dbReference type="KEGG" id="kng:KNAG_0H00380"/>
<protein>
    <recommendedName>
        <fullName evidence="3">tRNA-splicing endonuclease subunit Sen15 domain-containing protein</fullName>
    </recommendedName>
</protein>
<dbReference type="GeneID" id="34527186"/>
<reference evidence="5" key="2">
    <citation type="submission" date="2012-08" db="EMBL/GenBank/DDBJ databases">
        <title>Genome sequence of Kazachstania naganishii.</title>
        <authorList>
            <person name="Gordon J.L."/>
            <person name="Armisen D."/>
            <person name="Proux-Wera E."/>
            <person name="OhEigeartaigh S.S."/>
            <person name="Byrne K.P."/>
            <person name="Wolfe K.H."/>
        </authorList>
    </citation>
    <scope>NUCLEOTIDE SEQUENCE [LARGE SCALE GENOMIC DNA]</scope>
    <source>
        <strain evidence="5">ATCC MYA-139 / BCRC 22969 / CBS 8797 / CCRC 22969 / KCTC 17520 / NBRC 10181 / NCYC 3082</strain>
    </source>
</reference>
<dbReference type="Pfam" id="PF09631">
    <property type="entry name" value="Sen15"/>
    <property type="match status" value="1"/>
</dbReference>
<dbReference type="GO" id="GO:0003676">
    <property type="term" value="F:nucleic acid binding"/>
    <property type="evidence" value="ECO:0007669"/>
    <property type="project" value="InterPro"/>
</dbReference>
<evidence type="ECO:0000256" key="2">
    <source>
        <dbReference type="ARBA" id="ARBA00022694"/>
    </source>
</evidence>
<dbReference type="GO" id="GO:0000379">
    <property type="term" value="P:tRNA-type intron splice site recognition and cleavage"/>
    <property type="evidence" value="ECO:0007669"/>
    <property type="project" value="EnsemblFungi"/>
</dbReference>
<sequence length="130" mass="14827">MDPCSSDGDDRLYLEELVEKSLIHLQLWKDVVVEDKLVVWKGVPVRLLTGCPPHVLSHDEKPADGIGREYILPVNMTQYKEEQVTLAFLDIVFSELCAKDTKRIILAIVNTDGTVVFYFVYNGVHKPKRN</sequence>
<dbReference type="PANTHER" id="PTHR28518">
    <property type="entry name" value="TRNA-SPLICING ENDONUCLEASE SUBUNIT SEN15"/>
    <property type="match status" value="1"/>
</dbReference>
<reference evidence="4 5" key="1">
    <citation type="journal article" date="2011" name="Proc. Natl. Acad. Sci. U.S.A.">
        <title>Evolutionary erosion of yeast sex chromosomes by mating-type switching accidents.</title>
        <authorList>
            <person name="Gordon J.L."/>
            <person name="Armisen D."/>
            <person name="Proux-Wera E."/>
            <person name="Oheigeartaigh S.S."/>
            <person name="Byrne K.P."/>
            <person name="Wolfe K.H."/>
        </authorList>
    </citation>
    <scope>NUCLEOTIDE SEQUENCE [LARGE SCALE GENOMIC DNA]</scope>
    <source>
        <strain evidence="5">ATCC MYA-139 / BCRC 22969 / CBS 8797 / CCRC 22969 / KCTC 17520 / NBRC 10181 / NCYC 3082</strain>
    </source>
</reference>
<dbReference type="RefSeq" id="XP_022465699.1">
    <property type="nucleotide sequence ID" value="XM_022609288.1"/>
</dbReference>
<comment type="similarity">
    <text evidence="1">Belongs to the SEN15 family.</text>
</comment>
<accession>J7S8A9</accession>
<dbReference type="AlphaFoldDB" id="J7S8A9"/>
<dbReference type="InterPro" id="IPR011856">
    <property type="entry name" value="tRNA_endonuc-like_dom_sf"/>
</dbReference>
<organism evidence="4 5">
    <name type="scientific">Huiozyma naganishii (strain ATCC MYA-139 / BCRC 22969 / CBS 8797 / KCTC 17520 / NBRC 10181 / NCYC 3082 / Yp74L-3)</name>
    <name type="common">Yeast</name>
    <name type="synonym">Kazachstania naganishii</name>
    <dbReference type="NCBI Taxonomy" id="1071383"/>
    <lineage>
        <taxon>Eukaryota</taxon>
        <taxon>Fungi</taxon>
        <taxon>Dikarya</taxon>
        <taxon>Ascomycota</taxon>
        <taxon>Saccharomycotina</taxon>
        <taxon>Saccharomycetes</taxon>
        <taxon>Saccharomycetales</taxon>
        <taxon>Saccharomycetaceae</taxon>
        <taxon>Huiozyma</taxon>
    </lineage>
</organism>